<dbReference type="PROSITE" id="PS51369">
    <property type="entry name" value="TCP"/>
    <property type="match status" value="1"/>
</dbReference>
<evidence type="ECO:0000313" key="8">
    <source>
        <dbReference type="Proteomes" id="UP000607653"/>
    </source>
</evidence>
<comment type="subcellular location">
    <subcellularLocation>
        <location evidence="1">Nucleus</location>
    </subcellularLocation>
</comment>
<keyword evidence="5" id="KW-0539">Nucleus</keyword>
<evidence type="ECO:0000256" key="1">
    <source>
        <dbReference type="ARBA" id="ARBA00004123"/>
    </source>
</evidence>
<evidence type="ECO:0000256" key="2">
    <source>
        <dbReference type="ARBA" id="ARBA00023015"/>
    </source>
</evidence>
<dbReference type="SMR" id="A0A822YAX4"/>
<sequence length="114" mass="12494">MVLGKRASTKDRHTKVEGRGCRIWMPSTCAARIFQLTRELGHKSDGENIRWLLEHAEPAIIASTGIDTMPTIAMSVDGTLKIPTTSLASDKDTTKKNRKRSVSSETIGAMAILQ</sequence>
<dbReference type="EMBL" id="DUZY01000002">
    <property type="protein sequence ID" value="DAD28175.1"/>
    <property type="molecule type" value="Genomic_DNA"/>
</dbReference>
<dbReference type="GO" id="GO:0003677">
    <property type="term" value="F:DNA binding"/>
    <property type="evidence" value="ECO:0007669"/>
    <property type="project" value="UniProtKB-KW"/>
</dbReference>
<evidence type="ECO:0000313" key="7">
    <source>
        <dbReference type="EMBL" id="DAD28175.1"/>
    </source>
</evidence>
<dbReference type="InterPro" id="IPR017887">
    <property type="entry name" value="TF_TCP_subgr"/>
</dbReference>
<dbReference type="GO" id="GO:0003700">
    <property type="term" value="F:DNA-binding transcription factor activity"/>
    <property type="evidence" value="ECO:0007669"/>
    <property type="project" value="InterPro"/>
</dbReference>
<accession>A0A822YAX4</accession>
<evidence type="ECO:0000256" key="4">
    <source>
        <dbReference type="ARBA" id="ARBA00023163"/>
    </source>
</evidence>
<name>A0A822YAX4_NELNU</name>
<keyword evidence="3" id="KW-0238">DNA-binding</keyword>
<keyword evidence="4" id="KW-0804">Transcription</keyword>
<reference evidence="7 8" key="1">
    <citation type="journal article" date="2020" name="Mol. Biol. Evol.">
        <title>Distinct Expression and Methylation Patterns for Genes with Different Fates following a Single Whole-Genome Duplication in Flowering Plants.</title>
        <authorList>
            <person name="Shi T."/>
            <person name="Rahmani R.S."/>
            <person name="Gugger P.F."/>
            <person name="Wang M."/>
            <person name="Li H."/>
            <person name="Zhang Y."/>
            <person name="Li Z."/>
            <person name="Wang Q."/>
            <person name="Van de Peer Y."/>
            <person name="Marchal K."/>
            <person name="Chen J."/>
        </authorList>
    </citation>
    <scope>NUCLEOTIDE SEQUENCE [LARGE SCALE GENOMIC DNA]</scope>
    <source>
        <tissue evidence="7">Leaf</tissue>
    </source>
</reference>
<comment type="caution">
    <text evidence="7">The sequence shown here is derived from an EMBL/GenBank/DDBJ whole genome shotgun (WGS) entry which is preliminary data.</text>
</comment>
<keyword evidence="8" id="KW-1185">Reference proteome</keyword>
<dbReference type="PANTHER" id="PTHR31072:SF1">
    <property type="entry name" value="TRANSCRIPTION FACTOR TCP9"/>
    <property type="match status" value="1"/>
</dbReference>
<feature type="domain" description="TCP" evidence="6">
    <location>
        <begin position="9"/>
        <end position="63"/>
    </location>
</feature>
<organism evidence="7 8">
    <name type="scientific">Nelumbo nucifera</name>
    <name type="common">Sacred lotus</name>
    <dbReference type="NCBI Taxonomy" id="4432"/>
    <lineage>
        <taxon>Eukaryota</taxon>
        <taxon>Viridiplantae</taxon>
        <taxon>Streptophyta</taxon>
        <taxon>Embryophyta</taxon>
        <taxon>Tracheophyta</taxon>
        <taxon>Spermatophyta</taxon>
        <taxon>Magnoliopsida</taxon>
        <taxon>Proteales</taxon>
        <taxon>Nelumbonaceae</taxon>
        <taxon>Nelumbo</taxon>
    </lineage>
</organism>
<evidence type="ECO:0000256" key="3">
    <source>
        <dbReference type="ARBA" id="ARBA00023125"/>
    </source>
</evidence>
<proteinExistence type="predicted"/>
<dbReference type="Proteomes" id="UP000607653">
    <property type="component" value="Unassembled WGS sequence"/>
</dbReference>
<dbReference type="AlphaFoldDB" id="A0A822YAX4"/>
<evidence type="ECO:0000256" key="5">
    <source>
        <dbReference type="ARBA" id="ARBA00023242"/>
    </source>
</evidence>
<evidence type="ECO:0000259" key="6">
    <source>
        <dbReference type="PROSITE" id="PS51369"/>
    </source>
</evidence>
<keyword evidence="2" id="KW-0805">Transcription regulation</keyword>
<gene>
    <name evidence="7" type="ORF">HUJ06_029643</name>
</gene>
<dbReference type="GO" id="GO:0005634">
    <property type="term" value="C:nucleus"/>
    <property type="evidence" value="ECO:0007669"/>
    <property type="project" value="UniProtKB-SubCell"/>
</dbReference>
<protein>
    <recommendedName>
        <fullName evidence="6">TCP domain-containing protein</fullName>
    </recommendedName>
</protein>
<dbReference type="InterPro" id="IPR005333">
    <property type="entry name" value="Transcription_factor_TCP"/>
</dbReference>
<dbReference type="PANTHER" id="PTHR31072">
    <property type="entry name" value="TRANSCRIPTION FACTOR TCP4-RELATED"/>
    <property type="match status" value="1"/>
</dbReference>
<dbReference type="Pfam" id="PF03634">
    <property type="entry name" value="TCP"/>
    <property type="match status" value="1"/>
</dbReference>